<evidence type="ECO:0000256" key="10">
    <source>
        <dbReference type="ARBA" id="ARBA00022984"/>
    </source>
</evidence>
<evidence type="ECO:0000256" key="5">
    <source>
        <dbReference type="ARBA" id="ARBA00022723"/>
    </source>
</evidence>
<dbReference type="HAMAP" id="MF_00047">
    <property type="entry name" value="Dala_Dala_lig"/>
    <property type="match status" value="1"/>
</dbReference>
<name>A0ABR9ZIU6_9CORY</name>
<keyword evidence="8" id="KW-0460">Magnesium</keyword>
<keyword evidence="11" id="KW-0464">Manganese</keyword>
<dbReference type="InterPro" id="IPR011127">
    <property type="entry name" value="Dala_Dala_lig_N"/>
</dbReference>
<evidence type="ECO:0000256" key="6">
    <source>
        <dbReference type="ARBA" id="ARBA00022741"/>
    </source>
</evidence>
<comment type="caution">
    <text evidence="16">The sequence shown here is derived from an EMBL/GenBank/DDBJ whole genome shotgun (WGS) entry which is preliminary data.</text>
</comment>
<dbReference type="EC" id="6.3.2.4" evidence="13"/>
<dbReference type="PROSITE" id="PS00844">
    <property type="entry name" value="DALA_DALA_LIGASE_2"/>
    <property type="match status" value="1"/>
</dbReference>
<dbReference type="Gene3D" id="3.40.50.20">
    <property type="match status" value="1"/>
</dbReference>
<keyword evidence="13" id="KW-0963">Cytoplasm</keyword>
<evidence type="ECO:0000256" key="2">
    <source>
        <dbReference type="ARBA" id="ARBA00001946"/>
    </source>
</evidence>
<dbReference type="NCBIfam" id="NF002528">
    <property type="entry name" value="PRK01966.1-4"/>
    <property type="match status" value="1"/>
</dbReference>
<gene>
    <name evidence="13" type="primary">ddl</name>
    <name evidence="16" type="ORF">IRY30_04635</name>
</gene>
<keyword evidence="4 13" id="KW-0436">Ligase</keyword>
<dbReference type="PROSITE" id="PS00843">
    <property type="entry name" value="DALA_DALA_LIGASE_1"/>
    <property type="match status" value="1"/>
</dbReference>
<dbReference type="Gene3D" id="3.30.470.20">
    <property type="entry name" value="ATP-grasp fold, B domain"/>
    <property type="match status" value="1"/>
</dbReference>
<dbReference type="SUPFAM" id="SSF52440">
    <property type="entry name" value="PreATP-grasp domain"/>
    <property type="match status" value="1"/>
</dbReference>
<evidence type="ECO:0000256" key="1">
    <source>
        <dbReference type="ARBA" id="ARBA00001936"/>
    </source>
</evidence>
<evidence type="ECO:0000256" key="12">
    <source>
        <dbReference type="ARBA" id="ARBA00023316"/>
    </source>
</evidence>
<evidence type="ECO:0000313" key="16">
    <source>
        <dbReference type="EMBL" id="MBF4553366.1"/>
    </source>
</evidence>
<dbReference type="GO" id="GO:0016874">
    <property type="term" value="F:ligase activity"/>
    <property type="evidence" value="ECO:0007669"/>
    <property type="project" value="UniProtKB-KW"/>
</dbReference>
<dbReference type="Proteomes" id="UP000635902">
    <property type="component" value="Unassembled WGS sequence"/>
</dbReference>
<proteinExistence type="inferred from homology"/>
<dbReference type="InterPro" id="IPR016185">
    <property type="entry name" value="PreATP-grasp_dom_sf"/>
</dbReference>
<dbReference type="Pfam" id="PF07478">
    <property type="entry name" value="Dala_Dala_lig_C"/>
    <property type="match status" value="1"/>
</dbReference>
<comment type="subcellular location">
    <subcellularLocation>
        <location evidence="13">Cytoplasm</location>
    </subcellularLocation>
</comment>
<protein>
    <recommendedName>
        <fullName evidence="13">D-alanine--D-alanine ligase</fullName>
        <ecNumber evidence="13">6.3.2.4</ecNumber>
    </recommendedName>
    <alternativeName>
        <fullName evidence="13">D-Ala-D-Ala ligase</fullName>
    </alternativeName>
    <alternativeName>
        <fullName evidence="13">D-alanylalanine synthetase</fullName>
    </alternativeName>
</protein>
<comment type="function">
    <text evidence="13">Cell wall formation.</text>
</comment>
<evidence type="ECO:0000256" key="4">
    <source>
        <dbReference type="ARBA" id="ARBA00022598"/>
    </source>
</evidence>
<organism evidence="16 17">
    <name type="scientific">Corynebacterium suicordis DSM 45110</name>
    <dbReference type="NCBI Taxonomy" id="1121369"/>
    <lineage>
        <taxon>Bacteria</taxon>
        <taxon>Bacillati</taxon>
        <taxon>Actinomycetota</taxon>
        <taxon>Actinomycetes</taxon>
        <taxon>Mycobacteriales</taxon>
        <taxon>Corynebacteriaceae</taxon>
        <taxon>Corynebacterium</taxon>
    </lineage>
</organism>
<comment type="similarity">
    <text evidence="3 13">Belongs to the D-alanine--D-alanine ligase family.</text>
</comment>
<keyword evidence="7 14" id="KW-0067">ATP-binding</keyword>
<dbReference type="InterPro" id="IPR013815">
    <property type="entry name" value="ATP_grasp_subdomain_1"/>
</dbReference>
<evidence type="ECO:0000256" key="13">
    <source>
        <dbReference type="HAMAP-Rule" id="MF_00047"/>
    </source>
</evidence>
<sequence>MDTSANTVGNGSDSRAGDSRLRVLVLFGGQSTEHSVSCISAGAVMSHLDPQRYEVIPVGISPDGAWVPQHAELTQLCEQLKAQGAQMPEVQDSGEHVQLVIGGQPGQLRYTTGQRASEEFAQVDVIFPVLHGMNGEDGTIQGLFDLTGVPYVGNGVLASAAGMDKVFTKKLAREAGIPVTHELVIAEPRELTESEQQELGLPVFVKPARGGSSIGISKVSAWEDLAPAVAEAFAHDDKVVIESMIYGSEVECGVLQKPSGELIASVPALLQGTEDGDEGFYGFDAKYVANTVSAAIPAPLDPEMTRQIQNWSVATFQALGCQGLARVDFFVTDKGPVLNEINTMPGFTPISMYPKMFAATDVAYGELLDTLIESGVRG</sequence>
<evidence type="ECO:0000256" key="14">
    <source>
        <dbReference type="PROSITE-ProRule" id="PRU00409"/>
    </source>
</evidence>
<comment type="cofactor">
    <cofactor evidence="2">
        <name>Mg(2+)</name>
        <dbReference type="ChEBI" id="CHEBI:18420"/>
    </cofactor>
</comment>
<evidence type="ECO:0000256" key="9">
    <source>
        <dbReference type="ARBA" id="ARBA00022960"/>
    </source>
</evidence>
<keyword evidence="12 13" id="KW-0961">Cell wall biogenesis/degradation</keyword>
<dbReference type="Pfam" id="PF01820">
    <property type="entry name" value="Dala_Dala_lig_N"/>
    <property type="match status" value="1"/>
</dbReference>
<evidence type="ECO:0000256" key="3">
    <source>
        <dbReference type="ARBA" id="ARBA00010871"/>
    </source>
</evidence>
<dbReference type="InterPro" id="IPR000291">
    <property type="entry name" value="D-Ala_lig_Van_CS"/>
</dbReference>
<comment type="pathway">
    <text evidence="13">Cell wall biogenesis; peptidoglycan biosynthesis.</text>
</comment>
<evidence type="ECO:0000256" key="8">
    <source>
        <dbReference type="ARBA" id="ARBA00022842"/>
    </source>
</evidence>
<dbReference type="InterPro" id="IPR005905">
    <property type="entry name" value="D_ala_D_ala"/>
</dbReference>
<comment type="catalytic activity">
    <reaction evidence="13">
        <text>2 D-alanine + ATP = D-alanyl-D-alanine + ADP + phosphate + H(+)</text>
        <dbReference type="Rhea" id="RHEA:11224"/>
        <dbReference type="ChEBI" id="CHEBI:15378"/>
        <dbReference type="ChEBI" id="CHEBI:30616"/>
        <dbReference type="ChEBI" id="CHEBI:43474"/>
        <dbReference type="ChEBI" id="CHEBI:57416"/>
        <dbReference type="ChEBI" id="CHEBI:57822"/>
        <dbReference type="ChEBI" id="CHEBI:456216"/>
        <dbReference type="EC" id="6.3.2.4"/>
    </reaction>
</comment>
<evidence type="ECO:0000256" key="7">
    <source>
        <dbReference type="ARBA" id="ARBA00022840"/>
    </source>
</evidence>
<dbReference type="Gene3D" id="3.30.1490.20">
    <property type="entry name" value="ATP-grasp fold, A domain"/>
    <property type="match status" value="1"/>
</dbReference>
<keyword evidence="5" id="KW-0479">Metal-binding</keyword>
<dbReference type="InterPro" id="IPR011761">
    <property type="entry name" value="ATP-grasp"/>
</dbReference>
<dbReference type="InterPro" id="IPR011095">
    <property type="entry name" value="Dala_Dala_lig_C"/>
</dbReference>
<dbReference type="PANTHER" id="PTHR23132:SF25">
    <property type="entry name" value="D-ALANINE--D-ALANINE LIGASE A"/>
    <property type="match status" value="1"/>
</dbReference>
<dbReference type="NCBIfam" id="TIGR01205">
    <property type="entry name" value="D_ala_D_alaTIGR"/>
    <property type="match status" value="1"/>
</dbReference>
<evidence type="ECO:0000313" key="17">
    <source>
        <dbReference type="Proteomes" id="UP000635902"/>
    </source>
</evidence>
<dbReference type="SUPFAM" id="SSF56059">
    <property type="entry name" value="Glutathione synthetase ATP-binding domain-like"/>
    <property type="match status" value="1"/>
</dbReference>
<evidence type="ECO:0000256" key="11">
    <source>
        <dbReference type="ARBA" id="ARBA00023211"/>
    </source>
</evidence>
<dbReference type="PROSITE" id="PS50975">
    <property type="entry name" value="ATP_GRASP"/>
    <property type="match status" value="1"/>
</dbReference>
<comment type="cofactor">
    <cofactor evidence="1">
        <name>Mn(2+)</name>
        <dbReference type="ChEBI" id="CHEBI:29035"/>
    </cofactor>
</comment>
<reference evidence="16 17" key="1">
    <citation type="submission" date="2020-10" db="EMBL/GenBank/DDBJ databases">
        <title>Novel species in genus Corynebacterium.</title>
        <authorList>
            <person name="Zhang G."/>
        </authorList>
    </citation>
    <scope>NUCLEOTIDE SEQUENCE [LARGE SCALE GENOMIC DNA]</scope>
    <source>
        <strain evidence="16 17">DSM 45110</strain>
    </source>
</reference>
<accession>A0ABR9ZIU6</accession>
<keyword evidence="17" id="KW-1185">Reference proteome</keyword>
<keyword evidence="10 13" id="KW-0573">Peptidoglycan synthesis</keyword>
<dbReference type="PANTHER" id="PTHR23132">
    <property type="entry name" value="D-ALANINE--D-ALANINE LIGASE"/>
    <property type="match status" value="1"/>
</dbReference>
<keyword evidence="6 14" id="KW-0547">Nucleotide-binding</keyword>
<dbReference type="PIRSF" id="PIRSF039102">
    <property type="entry name" value="Ddl/VanB"/>
    <property type="match status" value="1"/>
</dbReference>
<feature type="domain" description="ATP-grasp" evidence="15">
    <location>
        <begin position="169"/>
        <end position="373"/>
    </location>
</feature>
<dbReference type="EMBL" id="JADKMY010000001">
    <property type="protein sequence ID" value="MBF4553366.1"/>
    <property type="molecule type" value="Genomic_DNA"/>
</dbReference>
<dbReference type="RefSeq" id="WP_194556564.1">
    <property type="nucleotide sequence ID" value="NZ_JADKMY010000001.1"/>
</dbReference>
<evidence type="ECO:0000259" key="15">
    <source>
        <dbReference type="PROSITE" id="PS50975"/>
    </source>
</evidence>
<keyword evidence="9 13" id="KW-0133">Cell shape</keyword>